<accession>A0A9Q0JYL1</accession>
<comment type="caution">
    <text evidence="2">The sequence shown here is derived from an EMBL/GenBank/DDBJ whole genome shotgun (WGS) entry which is preliminary data.</text>
</comment>
<protein>
    <recommendedName>
        <fullName evidence="1">Myb/SANT-like domain-containing protein</fullName>
    </recommendedName>
</protein>
<evidence type="ECO:0000259" key="1">
    <source>
        <dbReference type="Pfam" id="PF12776"/>
    </source>
</evidence>
<dbReference type="PANTHER" id="PTHR47584:SF19">
    <property type="entry name" value="L10-INTERACTING MYB DOMAIN-CONTAINING PROTEIN-LIKE"/>
    <property type="match status" value="1"/>
</dbReference>
<evidence type="ECO:0000313" key="3">
    <source>
        <dbReference type="Proteomes" id="UP001141806"/>
    </source>
</evidence>
<dbReference type="OrthoDB" id="686198at2759"/>
<keyword evidence="3" id="KW-1185">Reference proteome</keyword>
<dbReference type="Proteomes" id="UP001141806">
    <property type="component" value="Unassembled WGS sequence"/>
</dbReference>
<dbReference type="EMBL" id="JAMYWD010000011">
    <property type="protein sequence ID" value="KAJ4957364.1"/>
    <property type="molecule type" value="Genomic_DNA"/>
</dbReference>
<dbReference type="Pfam" id="PF12776">
    <property type="entry name" value="Myb_DNA-bind_3"/>
    <property type="match status" value="1"/>
</dbReference>
<sequence>MDDINIEPIGPSNEDATTLVDDVEEIQQTPRVTHNLNRTPSALRKRGRNAKISSAVREMVANSRSRLELFSTSSSTTQNTMSLADPSLIECVKALEALPNVDRLKLVVSLTMVEEVVKDNKTTSTFNDIGQNNIKSEMKMKLGRSYQLKQLKNKVHKLRIEYRSFKKMLAITGFGWCAETGIVVTIEEIYDRQLKTMLISSMLSTMLIDLQKLKNIISD</sequence>
<proteinExistence type="predicted"/>
<dbReference type="InterPro" id="IPR024752">
    <property type="entry name" value="Myb/SANT-like_dom"/>
</dbReference>
<organism evidence="2 3">
    <name type="scientific">Protea cynaroides</name>
    <dbReference type="NCBI Taxonomy" id="273540"/>
    <lineage>
        <taxon>Eukaryota</taxon>
        <taxon>Viridiplantae</taxon>
        <taxon>Streptophyta</taxon>
        <taxon>Embryophyta</taxon>
        <taxon>Tracheophyta</taxon>
        <taxon>Spermatophyta</taxon>
        <taxon>Magnoliopsida</taxon>
        <taxon>Proteales</taxon>
        <taxon>Proteaceae</taxon>
        <taxon>Protea</taxon>
    </lineage>
</organism>
<dbReference type="AlphaFoldDB" id="A0A9Q0JYL1"/>
<gene>
    <name evidence="2" type="ORF">NE237_014147</name>
</gene>
<dbReference type="PANTHER" id="PTHR47584">
    <property type="match status" value="1"/>
</dbReference>
<reference evidence="2" key="1">
    <citation type="journal article" date="2023" name="Plant J.">
        <title>The genome of the king protea, Protea cynaroides.</title>
        <authorList>
            <person name="Chang J."/>
            <person name="Duong T.A."/>
            <person name="Schoeman C."/>
            <person name="Ma X."/>
            <person name="Roodt D."/>
            <person name="Barker N."/>
            <person name="Li Z."/>
            <person name="Van de Peer Y."/>
            <person name="Mizrachi E."/>
        </authorList>
    </citation>
    <scope>NUCLEOTIDE SEQUENCE</scope>
    <source>
        <tissue evidence="2">Young leaves</tissue>
    </source>
</reference>
<dbReference type="InterPro" id="IPR045026">
    <property type="entry name" value="LIMYB"/>
</dbReference>
<name>A0A9Q0JYL1_9MAGN</name>
<evidence type="ECO:0000313" key="2">
    <source>
        <dbReference type="EMBL" id="KAJ4957364.1"/>
    </source>
</evidence>
<feature type="domain" description="Myb/SANT-like" evidence="1">
    <location>
        <begin position="111"/>
        <end position="191"/>
    </location>
</feature>